<dbReference type="Pfam" id="PF00574">
    <property type="entry name" value="CLP_protease"/>
    <property type="match status" value="1"/>
</dbReference>
<dbReference type="GO" id="GO:0004252">
    <property type="term" value="F:serine-type endopeptidase activity"/>
    <property type="evidence" value="ECO:0007669"/>
    <property type="project" value="InterPro"/>
</dbReference>
<dbReference type="GO" id="GO:0009368">
    <property type="term" value="C:endopeptidase Clp complex"/>
    <property type="evidence" value="ECO:0007669"/>
    <property type="project" value="TreeGrafter"/>
</dbReference>
<dbReference type="Proteomes" id="UP000035579">
    <property type="component" value="Chromosome"/>
</dbReference>
<dbReference type="AlphaFoldDB" id="A0AAC8QDJ8"/>
<dbReference type="InterPro" id="IPR023562">
    <property type="entry name" value="ClpP/TepA"/>
</dbReference>
<evidence type="ECO:0000313" key="4">
    <source>
        <dbReference type="EMBL" id="AKJ05650.1"/>
    </source>
</evidence>
<dbReference type="CDD" id="cd07017">
    <property type="entry name" value="S14_ClpP_2"/>
    <property type="match status" value="1"/>
</dbReference>
<dbReference type="PANTHER" id="PTHR10381">
    <property type="entry name" value="ATP-DEPENDENT CLP PROTEASE PROTEOLYTIC SUBUNIT"/>
    <property type="match status" value="1"/>
</dbReference>
<evidence type="ECO:0000256" key="2">
    <source>
        <dbReference type="RuleBase" id="RU003567"/>
    </source>
</evidence>
<organism evidence="4 5">
    <name type="scientific">Archangium gephyra</name>
    <dbReference type="NCBI Taxonomy" id="48"/>
    <lineage>
        <taxon>Bacteria</taxon>
        <taxon>Pseudomonadati</taxon>
        <taxon>Myxococcota</taxon>
        <taxon>Myxococcia</taxon>
        <taxon>Myxococcales</taxon>
        <taxon>Cystobacterineae</taxon>
        <taxon>Archangiaceae</taxon>
        <taxon>Archangium</taxon>
    </lineage>
</organism>
<dbReference type="Gene3D" id="3.90.226.10">
    <property type="entry name" value="2-enoyl-CoA Hydratase, Chain A, domain 1"/>
    <property type="match status" value="1"/>
</dbReference>
<sequence>MSPTRWWHRLWGQEPKPPEPSKTPEPPQTPRTPRTPQTLEVAPLPGWSRSKEVERMLRDRIIMIGTPIDDAIANVVVAQLLFLESEDPEAGISLYLNSPGGSVTASLAIRDTLEYVKPPVSTICMGRCHGTAALLLACGARGQRISLPQGRIGIVPLEVRAGTADDPQIRHTLDTIVHLFAECTGQTRETVRKDLTHGREFSPESAMAYGLIDSVVNR</sequence>
<reference evidence="4 5" key="1">
    <citation type="submission" date="2015-05" db="EMBL/GenBank/DDBJ databases">
        <title>Genome assembly of Archangium gephyra DSM 2261.</title>
        <authorList>
            <person name="Sharma G."/>
            <person name="Subramanian S."/>
        </authorList>
    </citation>
    <scope>NUCLEOTIDE SEQUENCE [LARGE SCALE GENOMIC DNA]</scope>
    <source>
        <strain evidence="4 5">DSM 2261</strain>
    </source>
</reference>
<evidence type="ECO:0000256" key="1">
    <source>
        <dbReference type="ARBA" id="ARBA00007039"/>
    </source>
</evidence>
<gene>
    <name evidence="4" type="ORF">AA314_07276</name>
</gene>
<dbReference type="GO" id="GO:0051117">
    <property type="term" value="F:ATPase binding"/>
    <property type="evidence" value="ECO:0007669"/>
    <property type="project" value="TreeGrafter"/>
</dbReference>
<name>A0AAC8QDJ8_9BACT</name>
<evidence type="ECO:0000256" key="3">
    <source>
        <dbReference type="SAM" id="MobiDB-lite"/>
    </source>
</evidence>
<proteinExistence type="inferred from homology"/>
<accession>A0AAC8QDJ8</accession>
<dbReference type="RefSeq" id="WP_082175522.1">
    <property type="nucleotide sequence ID" value="NZ_CP011509.1"/>
</dbReference>
<protein>
    <recommendedName>
        <fullName evidence="2">ATP-dependent Clp protease proteolytic subunit</fullName>
    </recommendedName>
</protein>
<feature type="region of interest" description="Disordered" evidence="3">
    <location>
        <begin position="1"/>
        <end position="42"/>
    </location>
</feature>
<keyword evidence="4" id="KW-0378">Hydrolase</keyword>
<dbReference type="KEGG" id="age:AA314_07276"/>
<dbReference type="SUPFAM" id="SSF52096">
    <property type="entry name" value="ClpP/crotonase"/>
    <property type="match status" value="1"/>
</dbReference>
<keyword evidence="4" id="KW-0645">Protease</keyword>
<comment type="similarity">
    <text evidence="1 2">Belongs to the peptidase S14 family.</text>
</comment>
<dbReference type="GO" id="GO:0004176">
    <property type="term" value="F:ATP-dependent peptidase activity"/>
    <property type="evidence" value="ECO:0007669"/>
    <property type="project" value="InterPro"/>
</dbReference>
<dbReference type="GO" id="GO:0006515">
    <property type="term" value="P:protein quality control for misfolded or incompletely synthesized proteins"/>
    <property type="evidence" value="ECO:0007669"/>
    <property type="project" value="TreeGrafter"/>
</dbReference>
<dbReference type="InterPro" id="IPR001907">
    <property type="entry name" value="ClpP"/>
</dbReference>
<dbReference type="PRINTS" id="PR00127">
    <property type="entry name" value="CLPPROTEASEP"/>
</dbReference>
<feature type="compositionally biased region" description="Pro residues" evidence="3">
    <location>
        <begin position="18"/>
        <end position="30"/>
    </location>
</feature>
<dbReference type="PANTHER" id="PTHR10381:SF11">
    <property type="entry name" value="ATP-DEPENDENT CLP PROTEASE PROTEOLYTIC SUBUNIT, MITOCHONDRIAL"/>
    <property type="match status" value="1"/>
</dbReference>
<dbReference type="InterPro" id="IPR029045">
    <property type="entry name" value="ClpP/crotonase-like_dom_sf"/>
</dbReference>
<evidence type="ECO:0000313" key="5">
    <source>
        <dbReference type="Proteomes" id="UP000035579"/>
    </source>
</evidence>
<dbReference type="EMBL" id="CP011509">
    <property type="protein sequence ID" value="AKJ05650.1"/>
    <property type="molecule type" value="Genomic_DNA"/>
</dbReference>